<evidence type="ECO:0000313" key="5">
    <source>
        <dbReference type="EMBL" id="PQD94386.1"/>
    </source>
</evidence>
<feature type="domain" description="Type I restriction modification DNA specificity" evidence="4">
    <location>
        <begin position="2"/>
        <end position="160"/>
    </location>
</feature>
<dbReference type="Gene3D" id="3.90.220.20">
    <property type="entry name" value="DNA methylase specificity domains"/>
    <property type="match status" value="2"/>
</dbReference>
<name>A0A2S7MX81_9BACI</name>
<evidence type="ECO:0000259" key="4">
    <source>
        <dbReference type="Pfam" id="PF01420"/>
    </source>
</evidence>
<dbReference type="Proteomes" id="UP000239663">
    <property type="component" value="Unassembled WGS sequence"/>
</dbReference>
<evidence type="ECO:0000256" key="1">
    <source>
        <dbReference type="ARBA" id="ARBA00010923"/>
    </source>
</evidence>
<comment type="similarity">
    <text evidence="1">Belongs to the type-I restriction system S methylase family.</text>
</comment>
<dbReference type="PANTHER" id="PTHR30408">
    <property type="entry name" value="TYPE-1 RESTRICTION ENZYME ECOKI SPECIFICITY PROTEIN"/>
    <property type="match status" value="1"/>
</dbReference>
<dbReference type="CDD" id="cd17263">
    <property type="entry name" value="RMtype1_S_AbaB8300I-TRD1-CR1_like"/>
    <property type="match status" value="1"/>
</dbReference>
<evidence type="ECO:0000256" key="3">
    <source>
        <dbReference type="ARBA" id="ARBA00023125"/>
    </source>
</evidence>
<accession>A0A2S7MX81</accession>
<dbReference type="PANTHER" id="PTHR30408:SF12">
    <property type="entry name" value="TYPE I RESTRICTION ENZYME MJAVIII SPECIFICITY SUBUNIT"/>
    <property type="match status" value="1"/>
</dbReference>
<evidence type="ECO:0000313" key="6">
    <source>
        <dbReference type="Proteomes" id="UP000239663"/>
    </source>
</evidence>
<dbReference type="GO" id="GO:0009307">
    <property type="term" value="P:DNA restriction-modification system"/>
    <property type="evidence" value="ECO:0007669"/>
    <property type="project" value="UniProtKB-KW"/>
</dbReference>
<dbReference type="InterPro" id="IPR052021">
    <property type="entry name" value="Type-I_RS_S_subunit"/>
</dbReference>
<dbReference type="GO" id="GO:0003677">
    <property type="term" value="F:DNA binding"/>
    <property type="evidence" value="ECO:0007669"/>
    <property type="project" value="UniProtKB-KW"/>
</dbReference>
<keyword evidence="6" id="KW-1185">Reference proteome</keyword>
<protein>
    <recommendedName>
        <fullName evidence="4">Type I restriction modification DNA specificity domain-containing protein</fullName>
    </recommendedName>
</protein>
<dbReference type="InterPro" id="IPR044946">
    <property type="entry name" value="Restrct_endonuc_typeI_TRD_sf"/>
</dbReference>
<evidence type="ECO:0000256" key="2">
    <source>
        <dbReference type="ARBA" id="ARBA00022747"/>
    </source>
</evidence>
<dbReference type="OrthoDB" id="9811611at2"/>
<dbReference type="EMBL" id="PKOZ01000010">
    <property type="protein sequence ID" value="PQD94386.1"/>
    <property type="molecule type" value="Genomic_DNA"/>
</dbReference>
<organism evidence="5 6">
    <name type="scientific">Pradoshia eiseniae</name>
    <dbReference type="NCBI Taxonomy" id="2064768"/>
    <lineage>
        <taxon>Bacteria</taxon>
        <taxon>Bacillati</taxon>
        <taxon>Bacillota</taxon>
        <taxon>Bacilli</taxon>
        <taxon>Bacillales</taxon>
        <taxon>Bacillaceae</taxon>
        <taxon>Pradoshia</taxon>
    </lineage>
</organism>
<reference evidence="5 6" key="1">
    <citation type="submission" date="2017-12" db="EMBL/GenBank/DDBJ databases">
        <title>Taxonomic description and draft genome of Pradoshia cofamensis Gen. nov., sp. nov., a thermotolerant bacillale isolated from anterior gut of earthworm Eisenia fetida.</title>
        <authorList>
            <person name="Saha T."/>
            <person name="Chakraborty R."/>
        </authorList>
    </citation>
    <scope>NUCLEOTIDE SEQUENCE [LARGE SCALE GENOMIC DNA]</scope>
    <source>
        <strain evidence="5 6">EAG3</strain>
    </source>
</reference>
<dbReference type="SUPFAM" id="SSF116734">
    <property type="entry name" value="DNA methylase specificity domain"/>
    <property type="match status" value="2"/>
</dbReference>
<keyword evidence="3" id="KW-0238">DNA-binding</keyword>
<gene>
    <name evidence="5" type="ORF">CYL18_14315</name>
</gene>
<dbReference type="AlphaFoldDB" id="A0A2S7MX81"/>
<dbReference type="InterPro" id="IPR000055">
    <property type="entry name" value="Restrct_endonuc_typeI_TRD"/>
</dbReference>
<proteinExistence type="inferred from homology"/>
<comment type="caution">
    <text evidence="5">The sequence shown here is derived from an EMBL/GenBank/DDBJ whole genome shotgun (WGS) entry which is preliminary data.</text>
</comment>
<sequence>MEYVKLKEICEIKKGKKITESKEITEGSVRYIQIDDLRNNNNVKYCLPNSSYVYVEKRDLIIAWDGANAGTVGFNLEGAIGSTLAKISITDSKIYEPFLALYLQSKFDYFQKTSTGATIPHISRAALENLNVPLLSIEKQKSIYSLLNRINKLILLRQSQISALDELINAYFYDTLKTELKSLALNDLIISTQNGMSRRGNDEEGQPVLKLKNVRNNIVNFNTINRIDLTERELSTYQLDNNDLLVVRVNGNPRYVGRSAVFKGYREPVYFNDHIIRVKVANVNVAYLSYLLNSNLGISEIQKNIKTSAGQYTISRDGLNKIKLMLPNEIVQNEFITKKDIVDSKKAKLKHSLESLETLYNALLQKAFKGVLYQEQEYC</sequence>
<dbReference type="RefSeq" id="WP_104850217.1">
    <property type="nucleotide sequence ID" value="NZ_PKOZ01000010.1"/>
</dbReference>
<keyword evidence="2" id="KW-0680">Restriction system</keyword>
<dbReference type="Pfam" id="PF01420">
    <property type="entry name" value="Methylase_S"/>
    <property type="match status" value="1"/>
</dbReference>